<keyword evidence="11" id="KW-1185">Reference proteome</keyword>
<dbReference type="InterPro" id="IPR050086">
    <property type="entry name" value="MetN_ABC_transporter-like"/>
</dbReference>
<evidence type="ECO:0000256" key="1">
    <source>
        <dbReference type="ARBA" id="ARBA00004202"/>
    </source>
</evidence>
<dbReference type="InterPro" id="IPR030679">
    <property type="entry name" value="ABC_ATPase_HisP-typ"/>
</dbReference>
<dbReference type="Gene3D" id="3.40.50.300">
    <property type="entry name" value="P-loop containing nucleotide triphosphate hydrolases"/>
    <property type="match status" value="1"/>
</dbReference>
<dbReference type="GO" id="GO:0005524">
    <property type="term" value="F:ATP binding"/>
    <property type="evidence" value="ECO:0007669"/>
    <property type="project" value="UniProtKB-KW"/>
</dbReference>
<evidence type="ECO:0000256" key="5">
    <source>
        <dbReference type="ARBA" id="ARBA00022741"/>
    </source>
</evidence>
<keyword evidence="3" id="KW-0813">Transport</keyword>
<dbReference type="PIRSF" id="PIRSF039085">
    <property type="entry name" value="ABC_ATPase_HisP"/>
    <property type="match status" value="1"/>
</dbReference>
<dbReference type="PROSITE" id="PS00211">
    <property type="entry name" value="ABC_TRANSPORTER_1"/>
    <property type="match status" value="1"/>
</dbReference>
<evidence type="ECO:0000256" key="7">
    <source>
        <dbReference type="ARBA" id="ARBA00022970"/>
    </source>
</evidence>
<keyword evidence="4" id="KW-1003">Cell membrane</keyword>
<dbReference type="InterPro" id="IPR003593">
    <property type="entry name" value="AAA+_ATPase"/>
</dbReference>
<dbReference type="Proteomes" id="UP001183817">
    <property type="component" value="Unassembled WGS sequence"/>
</dbReference>
<dbReference type="SMART" id="SM00382">
    <property type="entry name" value="AAA"/>
    <property type="match status" value="1"/>
</dbReference>
<dbReference type="InterPro" id="IPR017871">
    <property type="entry name" value="ABC_transporter-like_CS"/>
</dbReference>
<reference evidence="10 11" key="1">
    <citation type="submission" date="2023-07" db="EMBL/GenBank/DDBJ databases">
        <title>Sequencing the genomes of 1000 actinobacteria strains.</title>
        <authorList>
            <person name="Klenk H.-P."/>
        </authorList>
    </citation>
    <scope>NUCLEOTIDE SEQUENCE [LARGE SCALE GENOMIC DNA]</scope>
    <source>
        <strain evidence="10 11">DSM 20167</strain>
    </source>
</reference>
<accession>A0ABU2BK06</accession>
<keyword evidence="6 10" id="KW-0067">ATP-binding</keyword>
<dbReference type="InterPro" id="IPR027417">
    <property type="entry name" value="P-loop_NTPase"/>
</dbReference>
<comment type="similarity">
    <text evidence="2">Belongs to the ABC transporter superfamily.</text>
</comment>
<evidence type="ECO:0000313" key="10">
    <source>
        <dbReference type="EMBL" id="MDR7358960.1"/>
    </source>
</evidence>
<dbReference type="SUPFAM" id="SSF52540">
    <property type="entry name" value="P-loop containing nucleoside triphosphate hydrolases"/>
    <property type="match status" value="1"/>
</dbReference>
<proteinExistence type="inferred from homology"/>
<protein>
    <submittedName>
        <fullName evidence="10">Polar amino acid transport system ATP-binding protein</fullName>
    </submittedName>
</protein>
<dbReference type="CDD" id="cd03262">
    <property type="entry name" value="ABC_HisP_GlnQ"/>
    <property type="match status" value="1"/>
</dbReference>
<keyword evidence="7" id="KW-0029">Amino-acid transport</keyword>
<evidence type="ECO:0000256" key="4">
    <source>
        <dbReference type="ARBA" id="ARBA00022475"/>
    </source>
</evidence>
<evidence type="ECO:0000256" key="3">
    <source>
        <dbReference type="ARBA" id="ARBA00022448"/>
    </source>
</evidence>
<keyword evidence="5" id="KW-0547">Nucleotide-binding</keyword>
<organism evidence="10 11">
    <name type="scientific">Paeniglutamicibacter sulfureus</name>
    <dbReference type="NCBI Taxonomy" id="43666"/>
    <lineage>
        <taxon>Bacteria</taxon>
        <taxon>Bacillati</taxon>
        <taxon>Actinomycetota</taxon>
        <taxon>Actinomycetes</taxon>
        <taxon>Micrococcales</taxon>
        <taxon>Micrococcaceae</taxon>
        <taxon>Paeniglutamicibacter</taxon>
    </lineage>
</organism>
<evidence type="ECO:0000256" key="2">
    <source>
        <dbReference type="ARBA" id="ARBA00005417"/>
    </source>
</evidence>
<comment type="subcellular location">
    <subcellularLocation>
        <location evidence="1">Cell membrane</location>
        <topology evidence="1">Peripheral membrane protein</topology>
    </subcellularLocation>
</comment>
<feature type="domain" description="ABC transporter" evidence="9">
    <location>
        <begin position="12"/>
        <end position="256"/>
    </location>
</feature>
<keyword evidence="8" id="KW-0472">Membrane</keyword>
<dbReference type="PANTHER" id="PTHR43166:SF9">
    <property type="entry name" value="GLUTAMATE_ASPARTATE IMPORT ATP-BINDING PROTEIN GLTL"/>
    <property type="match status" value="1"/>
</dbReference>
<dbReference type="PROSITE" id="PS50893">
    <property type="entry name" value="ABC_TRANSPORTER_2"/>
    <property type="match status" value="1"/>
</dbReference>
<dbReference type="EMBL" id="JAVDYI010000001">
    <property type="protein sequence ID" value="MDR7358960.1"/>
    <property type="molecule type" value="Genomic_DNA"/>
</dbReference>
<gene>
    <name evidence="10" type="ORF">J2S64_002651</name>
</gene>
<dbReference type="InterPro" id="IPR003439">
    <property type="entry name" value="ABC_transporter-like_ATP-bd"/>
</dbReference>
<evidence type="ECO:0000313" key="11">
    <source>
        <dbReference type="Proteomes" id="UP001183817"/>
    </source>
</evidence>
<evidence type="ECO:0000259" key="9">
    <source>
        <dbReference type="PROSITE" id="PS50893"/>
    </source>
</evidence>
<dbReference type="Pfam" id="PF00005">
    <property type="entry name" value="ABC_tran"/>
    <property type="match status" value="1"/>
</dbReference>
<dbReference type="PANTHER" id="PTHR43166">
    <property type="entry name" value="AMINO ACID IMPORT ATP-BINDING PROTEIN"/>
    <property type="match status" value="1"/>
</dbReference>
<name>A0ABU2BK06_9MICC</name>
<evidence type="ECO:0000256" key="6">
    <source>
        <dbReference type="ARBA" id="ARBA00022840"/>
    </source>
</evidence>
<comment type="caution">
    <text evidence="10">The sequence shown here is derived from an EMBL/GenBank/DDBJ whole genome shotgun (WGS) entry which is preliminary data.</text>
</comment>
<evidence type="ECO:0000256" key="8">
    <source>
        <dbReference type="ARBA" id="ARBA00023136"/>
    </source>
</evidence>
<sequence>MKEATTMNTPMVLAQGVRKSFGAHEVLKGIDLEVGNGQVMCFLGPSGSGKSTFLRCMNRLETIDAGRIRVGGELVGYKEKNGRLHHLTEAEQARQRRDIGMVFQRFNLFAHMSALENVMEAPLRVLKRPKAEVRERAQAALERVGLTGHERKYPAQLSGGQQQRVAIARALAMEPKLMLFDEPTSALDPELVGEVLDVMRGLASTGMTMIVVTHEMEFAKDVGDELVFMDGGLIVERGTPREVLENPRHERTQRFLRATSEI</sequence>